<accession>A0A4D7CWE9</accession>
<organism evidence="1 2">
    <name type="scientific">Vagococcus zengguangii</name>
    <dbReference type="NCBI Taxonomy" id="2571750"/>
    <lineage>
        <taxon>Bacteria</taxon>
        <taxon>Bacillati</taxon>
        <taxon>Bacillota</taxon>
        <taxon>Bacilli</taxon>
        <taxon>Lactobacillales</taxon>
        <taxon>Enterococcaceae</taxon>
        <taxon>Vagococcus</taxon>
    </lineage>
</organism>
<name>A0A4D7CWE9_9ENTE</name>
<evidence type="ECO:0000313" key="2">
    <source>
        <dbReference type="Proteomes" id="UP000298615"/>
    </source>
</evidence>
<sequence>MFFFIAKFLMLFILVMMIYTFIMYNRQKRHDEEIRKKETPHDSNNQGNQLDKTDEWSDF</sequence>
<dbReference type="AlphaFoldDB" id="A0A4D7CWE9"/>
<dbReference type="RefSeq" id="WP_136953432.1">
    <property type="nucleotide sequence ID" value="NZ_CP039712.1"/>
</dbReference>
<protein>
    <submittedName>
        <fullName evidence="1">Uncharacterized protein</fullName>
    </submittedName>
</protein>
<proteinExistence type="predicted"/>
<dbReference type="EMBL" id="CP039712">
    <property type="protein sequence ID" value="QCI86601.1"/>
    <property type="molecule type" value="Genomic_DNA"/>
</dbReference>
<dbReference type="KEGG" id="vao:FA707_06290"/>
<keyword evidence="2" id="KW-1185">Reference proteome</keyword>
<evidence type="ECO:0000313" key="1">
    <source>
        <dbReference type="EMBL" id="QCI86601.1"/>
    </source>
</evidence>
<dbReference type="Proteomes" id="UP000298615">
    <property type="component" value="Chromosome"/>
</dbReference>
<gene>
    <name evidence="1" type="ORF">FA707_06290</name>
</gene>
<reference evidence="1 2" key="1">
    <citation type="submission" date="2019-04" db="EMBL/GenBank/DDBJ databases">
        <title>Vagococcus sp. nov., isolated from faeces of yaks (Bos grunniens).</title>
        <authorList>
            <person name="Ge Y."/>
        </authorList>
    </citation>
    <scope>NUCLEOTIDE SEQUENCE [LARGE SCALE GENOMIC DNA]</scope>
    <source>
        <strain evidence="1 2">MN-17</strain>
    </source>
</reference>